<dbReference type="AlphaFoldDB" id="A0A1E5T117"/>
<dbReference type="Gene3D" id="2.60.40.1120">
    <property type="entry name" value="Carboxypeptidase-like, regulatory domain"/>
    <property type="match status" value="1"/>
</dbReference>
<keyword evidence="1" id="KW-0732">Signal</keyword>
<gene>
    <name evidence="2" type="ORF">BFP71_16755</name>
</gene>
<dbReference type="EMBL" id="MDGQ01000005">
    <property type="protein sequence ID" value="OEK05068.1"/>
    <property type="molecule type" value="Genomic_DNA"/>
</dbReference>
<accession>A0A1E5T117</accession>
<sequence>MRPKYLFLLVALFISSQSFAQSNFVLKGIVKDATSGEALPFATVFFAETTYGTTSKDDGSYELVVKNEGTYDLIVKFVGYKTYAAQVTLGEAPVAEFDILISPDTKDLGSVVVSAKKDRNWLSNMVEFRRVFLGESENARQCRILNEEVVDFIDDYKTKTLEAYAQEPIIIENQALGYTITYYLESFIIDYSSNLSTYFGYTIFKEMKARSKRKQRGWEENRRKAYEGSPVHFFTSLYENKLKDEGFVVQKAQDIEGLGRVLDPKEAALFDSLQTGKTNISKALPFENILYITFQKEFESELYQKRSGGRLSLGKVEKNKPQQSWISMLDDNRSIEFEPNGYIYNPTAYYSAGYWGFEKVAEMLPIDYRPKKED</sequence>
<feature type="chain" id="PRO_5009185828" description="Carboxypeptidase-like regulatory domain-containing protein" evidence="1">
    <location>
        <begin position="21"/>
        <end position="374"/>
    </location>
</feature>
<evidence type="ECO:0000256" key="1">
    <source>
        <dbReference type="SAM" id="SignalP"/>
    </source>
</evidence>
<evidence type="ECO:0000313" key="2">
    <source>
        <dbReference type="EMBL" id="OEK05068.1"/>
    </source>
</evidence>
<comment type="caution">
    <text evidence="2">The sequence shown here is derived from an EMBL/GenBank/DDBJ whole genome shotgun (WGS) entry which is preliminary data.</text>
</comment>
<dbReference type="RefSeq" id="WP_069836572.1">
    <property type="nucleotide sequence ID" value="NZ_MDGQ01000005.1"/>
</dbReference>
<dbReference type="STRING" id="1563681.BFP71_16755"/>
<dbReference type="OrthoDB" id="1223654at2"/>
<dbReference type="Proteomes" id="UP000095552">
    <property type="component" value="Unassembled WGS sequence"/>
</dbReference>
<evidence type="ECO:0000313" key="3">
    <source>
        <dbReference type="Proteomes" id="UP000095552"/>
    </source>
</evidence>
<dbReference type="SUPFAM" id="SSF49464">
    <property type="entry name" value="Carboxypeptidase regulatory domain-like"/>
    <property type="match status" value="1"/>
</dbReference>
<dbReference type="InterPro" id="IPR008969">
    <property type="entry name" value="CarboxyPept-like_regulatory"/>
</dbReference>
<reference evidence="2 3" key="1">
    <citation type="submission" date="2016-08" db="EMBL/GenBank/DDBJ databases">
        <title>Draft genome of Fabibacter sp. strain SK-8.</title>
        <authorList>
            <person name="Wong S.-K."/>
            <person name="Hamasaki K."/>
            <person name="Yoshizawa S."/>
        </authorList>
    </citation>
    <scope>NUCLEOTIDE SEQUENCE [LARGE SCALE GENOMIC DNA]</scope>
    <source>
        <strain evidence="2 3">SK-8</strain>
    </source>
</reference>
<evidence type="ECO:0008006" key="4">
    <source>
        <dbReference type="Google" id="ProtNLM"/>
    </source>
</evidence>
<protein>
    <recommendedName>
        <fullName evidence="4">Carboxypeptidase-like regulatory domain-containing protein</fullName>
    </recommendedName>
</protein>
<feature type="signal peptide" evidence="1">
    <location>
        <begin position="1"/>
        <end position="20"/>
    </location>
</feature>
<dbReference type="Pfam" id="PF13715">
    <property type="entry name" value="CarbopepD_reg_2"/>
    <property type="match status" value="1"/>
</dbReference>
<proteinExistence type="predicted"/>
<keyword evidence="3" id="KW-1185">Reference proteome</keyword>
<name>A0A1E5T117_9BACT</name>
<organism evidence="2 3">
    <name type="scientific">Roseivirga misakiensis</name>
    <dbReference type="NCBI Taxonomy" id="1563681"/>
    <lineage>
        <taxon>Bacteria</taxon>
        <taxon>Pseudomonadati</taxon>
        <taxon>Bacteroidota</taxon>
        <taxon>Cytophagia</taxon>
        <taxon>Cytophagales</taxon>
        <taxon>Roseivirgaceae</taxon>
        <taxon>Roseivirga</taxon>
    </lineage>
</organism>